<dbReference type="EMBL" id="SDAM02029551">
    <property type="protein sequence ID" value="KAH6756570.1"/>
    <property type="molecule type" value="Genomic_DNA"/>
</dbReference>
<evidence type="ECO:0000256" key="1">
    <source>
        <dbReference type="SAM" id="MobiDB-lite"/>
    </source>
</evidence>
<feature type="region of interest" description="Disordered" evidence="1">
    <location>
        <begin position="1"/>
        <end position="22"/>
    </location>
</feature>
<dbReference type="Proteomes" id="UP001190926">
    <property type="component" value="Unassembled WGS sequence"/>
</dbReference>
<sequence>MAERDVHEKAKNDEDLESNSSSDGILAALNIVLILSSLSSPGDPDEQRLNLEEIEERESGKWNQRAKNSGSRSDFPSRNQQVSGFTRPLQRHQTSKVQTKIRDCR</sequence>
<dbReference type="AlphaFoldDB" id="A0AAD4NXW8"/>
<accession>A0AAD4NXW8</accession>
<feature type="compositionally biased region" description="Polar residues" evidence="1">
    <location>
        <begin position="61"/>
        <end position="84"/>
    </location>
</feature>
<evidence type="ECO:0000313" key="3">
    <source>
        <dbReference type="Proteomes" id="UP001190926"/>
    </source>
</evidence>
<name>A0AAD4NXW8_PERFH</name>
<reference evidence="2 3" key="1">
    <citation type="journal article" date="2021" name="Nat. Commun.">
        <title>Incipient diploidization of the medicinal plant Perilla within 10,000 years.</title>
        <authorList>
            <person name="Zhang Y."/>
            <person name="Shen Q."/>
            <person name="Leng L."/>
            <person name="Zhang D."/>
            <person name="Chen S."/>
            <person name="Shi Y."/>
            <person name="Ning Z."/>
            <person name="Chen S."/>
        </authorList>
    </citation>
    <scope>NUCLEOTIDE SEQUENCE [LARGE SCALE GENOMIC DNA]</scope>
    <source>
        <strain evidence="3">cv. PC099</strain>
    </source>
</reference>
<comment type="caution">
    <text evidence="2">The sequence shown here is derived from an EMBL/GenBank/DDBJ whole genome shotgun (WGS) entry which is preliminary data.</text>
</comment>
<keyword evidence="3" id="KW-1185">Reference proteome</keyword>
<organism evidence="2 3">
    <name type="scientific">Perilla frutescens var. hirtella</name>
    <name type="common">Perilla citriodora</name>
    <name type="synonym">Perilla setoyensis</name>
    <dbReference type="NCBI Taxonomy" id="608512"/>
    <lineage>
        <taxon>Eukaryota</taxon>
        <taxon>Viridiplantae</taxon>
        <taxon>Streptophyta</taxon>
        <taxon>Embryophyta</taxon>
        <taxon>Tracheophyta</taxon>
        <taxon>Spermatophyta</taxon>
        <taxon>Magnoliopsida</taxon>
        <taxon>eudicotyledons</taxon>
        <taxon>Gunneridae</taxon>
        <taxon>Pentapetalae</taxon>
        <taxon>asterids</taxon>
        <taxon>lamiids</taxon>
        <taxon>Lamiales</taxon>
        <taxon>Lamiaceae</taxon>
        <taxon>Nepetoideae</taxon>
        <taxon>Elsholtzieae</taxon>
        <taxon>Perilla</taxon>
    </lineage>
</organism>
<gene>
    <name evidence="2" type="ORF">C2S53_001987</name>
</gene>
<evidence type="ECO:0000313" key="2">
    <source>
        <dbReference type="EMBL" id="KAH6756570.1"/>
    </source>
</evidence>
<feature type="region of interest" description="Disordered" evidence="1">
    <location>
        <begin position="53"/>
        <end position="105"/>
    </location>
</feature>
<protein>
    <submittedName>
        <fullName evidence="2">Uncharacterized protein</fullName>
    </submittedName>
</protein>
<proteinExistence type="predicted"/>
<feature type="compositionally biased region" description="Basic and acidic residues" evidence="1">
    <location>
        <begin position="1"/>
        <end position="13"/>
    </location>
</feature>